<protein>
    <submittedName>
        <fullName evidence="1">Uncharacterized protein</fullName>
    </submittedName>
</protein>
<dbReference type="EMBL" id="WHWB01034625">
    <property type="protein sequence ID" value="KAJ7406951.1"/>
    <property type="molecule type" value="Genomic_DNA"/>
</dbReference>
<dbReference type="Proteomes" id="UP001145742">
    <property type="component" value="Unassembled WGS sequence"/>
</dbReference>
<accession>A0ABQ9CQ13</accession>
<organism evidence="1 2">
    <name type="scientific">Willisornis vidua</name>
    <name type="common">Xingu scale-backed antbird</name>
    <dbReference type="NCBI Taxonomy" id="1566151"/>
    <lineage>
        <taxon>Eukaryota</taxon>
        <taxon>Metazoa</taxon>
        <taxon>Chordata</taxon>
        <taxon>Craniata</taxon>
        <taxon>Vertebrata</taxon>
        <taxon>Euteleostomi</taxon>
        <taxon>Archelosauria</taxon>
        <taxon>Archosauria</taxon>
        <taxon>Dinosauria</taxon>
        <taxon>Saurischia</taxon>
        <taxon>Theropoda</taxon>
        <taxon>Coelurosauria</taxon>
        <taxon>Aves</taxon>
        <taxon>Neognathae</taxon>
        <taxon>Neoaves</taxon>
        <taxon>Telluraves</taxon>
        <taxon>Australaves</taxon>
        <taxon>Passeriformes</taxon>
        <taxon>Thamnophilidae</taxon>
        <taxon>Willisornis</taxon>
    </lineage>
</organism>
<comment type="caution">
    <text evidence="1">The sequence shown here is derived from an EMBL/GenBank/DDBJ whole genome shotgun (WGS) entry which is preliminary data.</text>
</comment>
<sequence>MLGVAAAGMNCNRFRTAAGTQISAWLKTALSFLCPTSCKLLQLCATPLVKSYGYCKVRLSWGYRGGIWYPGQFQHGQIPKPSSYLTDDLHIVLLPLVQTKWLGMDYGPAKFNLLQIQPPPSFQTLCNEMSPPGTAEEEAGQNGRDDIFSLAMGILGLGSGRCGFELSR</sequence>
<reference evidence="1" key="1">
    <citation type="submission" date="2019-10" db="EMBL/GenBank/DDBJ databases">
        <authorList>
            <person name="Soares A.E.R."/>
            <person name="Aleixo A."/>
            <person name="Schneider P."/>
            <person name="Miyaki C.Y."/>
            <person name="Schneider M.P."/>
            <person name="Mello C."/>
            <person name="Vasconcelos A.T.R."/>
        </authorList>
    </citation>
    <scope>NUCLEOTIDE SEQUENCE</scope>
    <source>
        <tissue evidence="1">Muscle</tissue>
    </source>
</reference>
<name>A0ABQ9CQ13_9PASS</name>
<gene>
    <name evidence="1" type="ORF">WISP_129787</name>
</gene>
<proteinExistence type="predicted"/>
<keyword evidence="2" id="KW-1185">Reference proteome</keyword>
<evidence type="ECO:0000313" key="1">
    <source>
        <dbReference type="EMBL" id="KAJ7406951.1"/>
    </source>
</evidence>
<evidence type="ECO:0000313" key="2">
    <source>
        <dbReference type="Proteomes" id="UP001145742"/>
    </source>
</evidence>